<keyword evidence="8" id="KW-1185">Reference proteome</keyword>
<dbReference type="AlphaFoldDB" id="A0A1H9P181"/>
<protein>
    <recommendedName>
        <fullName evidence="3 5">GTP cyclohydrolase 1 type 2 homolog</fullName>
    </recommendedName>
</protein>
<evidence type="ECO:0000256" key="1">
    <source>
        <dbReference type="ARBA" id="ARBA00006964"/>
    </source>
</evidence>
<dbReference type="GO" id="GO:0005737">
    <property type="term" value="C:cytoplasm"/>
    <property type="evidence" value="ECO:0007669"/>
    <property type="project" value="TreeGrafter"/>
</dbReference>
<dbReference type="RefSeq" id="WP_089747810.1">
    <property type="nucleotide sequence ID" value="NZ_FOGF01000049.1"/>
</dbReference>
<dbReference type="InterPro" id="IPR015867">
    <property type="entry name" value="N-reg_PII/ATP_PRibTrfase_C"/>
</dbReference>
<keyword evidence="4 5" id="KW-0479">Metal-binding</keyword>
<dbReference type="Gene3D" id="3.40.1390.30">
    <property type="entry name" value="NIF3 (NGG1p interacting factor 3)-like"/>
    <property type="match status" value="1"/>
</dbReference>
<dbReference type="GO" id="GO:0046872">
    <property type="term" value="F:metal ion binding"/>
    <property type="evidence" value="ECO:0007669"/>
    <property type="project" value="UniProtKB-UniRule"/>
</dbReference>
<comment type="subunit">
    <text evidence="2">Homohexamer.</text>
</comment>
<feature type="binding site" evidence="6">
    <location>
        <position position="66"/>
    </location>
    <ligand>
        <name>a divalent metal cation</name>
        <dbReference type="ChEBI" id="CHEBI:60240"/>
        <label>1</label>
    </ligand>
</feature>
<evidence type="ECO:0000256" key="4">
    <source>
        <dbReference type="ARBA" id="ARBA00022723"/>
    </source>
</evidence>
<dbReference type="InterPro" id="IPR002678">
    <property type="entry name" value="DUF34/NIF3"/>
</dbReference>
<dbReference type="EMBL" id="FOGF01000049">
    <property type="protein sequence ID" value="SER41881.1"/>
    <property type="molecule type" value="Genomic_DNA"/>
</dbReference>
<name>A0A1H9P181_9LACT</name>
<evidence type="ECO:0000256" key="2">
    <source>
        <dbReference type="ARBA" id="ARBA00011643"/>
    </source>
</evidence>
<dbReference type="NCBIfam" id="TIGR00486">
    <property type="entry name" value="YbgI_SA1388"/>
    <property type="match status" value="1"/>
</dbReference>
<evidence type="ECO:0000256" key="5">
    <source>
        <dbReference type="PIRNR" id="PIRNR037489"/>
    </source>
</evidence>
<dbReference type="Proteomes" id="UP000198556">
    <property type="component" value="Unassembled WGS sequence"/>
</dbReference>
<proteinExistence type="inferred from homology"/>
<dbReference type="Pfam" id="PF01784">
    <property type="entry name" value="DUF34_NIF3"/>
    <property type="match status" value="1"/>
</dbReference>
<dbReference type="InterPro" id="IPR017221">
    <property type="entry name" value="DUF34/NIF3_bac"/>
</dbReference>
<feature type="binding site" evidence="6">
    <location>
        <position position="335"/>
    </location>
    <ligand>
        <name>a divalent metal cation</name>
        <dbReference type="ChEBI" id="CHEBI:60240"/>
        <label>1</label>
    </ligand>
</feature>
<gene>
    <name evidence="7" type="ORF">SAMN05421767_14911</name>
</gene>
<dbReference type="SUPFAM" id="SSF102705">
    <property type="entry name" value="NIF3 (NGG1p interacting factor 3)-like"/>
    <property type="match status" value="1"/>
</dbReference>
<feature type="binding site" evidence="6">
    <location>
        <position position="67"/>
    </location>
    <ligand>
        <name>a divalent metal cation</name>
        <dbReference type="ChEBI" id="CHEBI:60240"/>
        <label>1</label>
    </ligand>
</feature>
<feature type="binding site" evidence="6">
    <location>
        <position position="338"/>
    </location>
    <ligand>
        <name>a divalent metal cation</name>
        <dbReference type="ChEBI" id="CHEBI:60240"/>
        <label>1</label>
    </ligand>
</feature>
<dbReference type="STRING" id="137733.SAMN05421767_14911"/>
<evidence type="ECO:0000256" key="6">
    <source>
        <dbReference type="PIRSR" id="PIRSR602678-1"/>
    </source>
</evidence>
<feature type="binding site" evidence="6">
    <location>
        <position position="105"/>
    </location>
    <ligand>
        <name>a divalent metal cation</name>
        <dbReference type="ChEBI" id="CHEBI:60240"/>
        <label>1</label>
    </ligand>
</feature>
<dbReference type="PANTHER" id="PTHR13799">
    <property type="entry name" value="NGG1 INTERACTING FACTOR 3"/>
    <property type="match status" value="1"/>
</dbReference>
<organism evidence="7 8">
    <name type="scientific">Granulicatella balaenopterae</name>
    <dbReference type="NCBI Taxonomy" id="137733"/>
    <lineage>
        <taxon>Bacteria</taxon>
        <taxon>Bacillati</taxon>
        <taxon>Bacillota</taxon>
        <taxon>Bacilli</taxon>
        <taxon>Lactobacillales</taxon>
        <taxon>Carnobacteriaceae</taxon>
        <taxon>Granulicatella</taxon>
    </lineage>
</organism>
<reference evidence="7 8" key="1">
    <citation type="submission" date="2016-10" db="EMBL/GenBank/DDBJ databases">
        <authorList>
            <person name="de Groot N.N."/>
        </authorList>
    </citation>
    <scope>NUCLEOTIDE SEQUENCE [LARGE SCALE GENOMIC DNA]</scope>
    <source>
        <strain evidence="7 8">DSM 15827</strain>
    </source>
</reference>
<dbReference type="PIRSF" id="PIRSF037489">
    <property type="entry name" value="UCP037489_NIF3_YqfO"/>
    <property type="match status" value="1"/>
</dbReference>
<dbReference type="FunFam" id="3.40.1390.30:FF:000001">
    <property type="entry name" value="GTP cyclohydrolase 1 type 2"/>
    <property type="match status" value="1"/>
</dbReference>
<evidence type="ECO:0000313" key="7">
    <source>
        <dbReference type="EMBL" id="SER41881.1"/>
    </source>
</evidence>
<dbReference type="Gene3D" id="3.30.70.120">
    <property type="match status" value="1"/>
</dbReference>
<evidence type="ECO:0000313" key="8">
    <source>
        <dbReference type="Proteomes" id="UP000198556"/>
    </source>
</evidence>
<evidence type="ECO:0000256" key="3">
    <source>
        <dbReference type="ARBA" id="ARBA00022112"/>
    </source>
</evidence>
<dbReference type="OrthoDB" id="9792792at2"/>
<dbReference type="InterPro" id="IPR036069">
    <property type="entry name" value="DUF34/NIF3_sf"/>
</dbReference>
<dbReference type="PANTHER" id="PTHR13799:SF14">
    <property type="entry name" value="GTP CYCLOHYDROLASE 1 TYPE 2 HOMOLOG"/>
    <property type="match status" value="1"/>
</dbReference>
<accession>A0A1H9P181</accession>
<sequence length="377" mass="41954">MAITVGQFIKRFEQFAPKHYAEPKDPIGLHFGKMDQDINKIMVTLDIRPSVIEEAIEQGVDFIMAHHPPIFRPIKNFNTADPQTAMYAEIIKHDIAIYAAHTNLDIAPGGMNDWLADAIGLQNCEVLTPTHTLNMVKIAVFVPRVASEEVRVAMGKAGAGHIGDHYINCSYTLDGIGRFTPTEGANPAIGEVGKAEVVAEEKIEVVCSEAQLSGVIKAMKEVHPYEVPAYDVFPLKNGGETIGLGKIGELPVALPYEEFLQLVAKSYHVTNLRHIKPRKKEDLLVKRVAVLGGSGQDFFRDAIHKQADAYITGDISFHYAHDIQESTMAVVDPGHHIEKICIPELEKLIRQWIAEEDWTVELMKSTTYTEPFEFFSL</sequence>
<comment type="similarity">
    <text evidence="1 5">Belongs to the GTP cyclohydrolase I type 2/NIF3 family.</text>
</comment>